<dbReference type="KEGG" id="caby:Cabys_533"/>
<evidence type="ECO:0000313" key="4">
    <source>
        <dbReference type="Proteomes" id="UP000004671"/>
    </source>
</evidence>
<dbReference type="PROSITE" id="PS50943">
    <property type="entry name" value="HTH_CROC1"/>
    <property type="match status" value="1"/>
</dbReference>
<proteinExistence type="predicted"/>
<dbReference type="Pfam" id="PF01381">
    <property type="entry name" value="HTH_3"/>
    <property type="match status" value="1"/>
</dbReference>
<gene>
    <name evidence="2" type="ORF">Cabys_533</name>
    <name evidence="3" type="ORF">Calab_1791</name>
</gene>
<name>H1XSX8_CALAY</name>
<evidence type="ECO:0000313" key="5">
    <source>
        <dbReference type="Proteomes" id="UP000183868"/>
    </source>
</evidence>
<accession>H1XSX8</accession>
<protein>
    <submittedName>
        <fullName evidence="3">Helix-turn-helix domain protein</fullName>
    </submittedName>
    <submittedName>
        <fullName evidence="2">Helix-turn-helix protein</fullName>
    </submittedName>
</protein>
<dbReference type="Gene3D" id="1.10.260.40">
    <property type="entry name" value="lambda repressor-like DNA-binding domains"/>
    <property type="match status" value="1"/>
</dbReference>
<feature type="domain" description="HTH cro/C1-type" evidence="1">
    <location>
        <begin position="13"/>
        <end position="66"/>
    </location>
</feature>
<dbReference type="EMBL" id="CP018099">
    <property type="protein sequence ID" value="APF17284.1"/>
    <property type="molecule type" value="Genomic_DNA"/>
</dbReference>
<sequence length="120" mass="13691">MEMIRQDEVARRIEMIRRQQGLTQLQLARALHVSQAAISKYLKERIPPAEVLYRLARLGQTTVEWILTGEKTYWFGRQEGQVQETGATYDADLALAKKISALPAEARQAVIVLIDLLKKD</sequence>
<evidence type="ECO:0000313" key="3">
    <source>
        <dbReference type="EMBL" id="EHO41407.1"/>
    </source>
</evidence>
<dbReference type="InterPro" id="IPR010982">
    <property type="entry name" value="Lambda_DNA-bd_dom_sf"/>
</dbReference>
<keyword evidence="4" id="KW-1185">Reference proteome</keyword>
<dbReference type="HOGENOM" id="CLU_2045347_0_0_0"/>
<dbReference type="SUPFAM" id="SSF47413">
    <property type="entry name" value="lambda repressor-like DNA-binding domains"/>
    <property type="match status" value="1"/>
</dbReference>
<dbReference type="EMBL" id="CM001402">
    <property type="protein sequence ID" value="EHO41407.1"/>
    <property type="molecule type" value="Genomic_DNA"/>
</dbReference>
<evidence type="ECO:0000313" key="2">
    <source>
        <dbReference type="EMBL" id="APF17284.1"/>
    </source>
</evidence>
<organism evidence="3 4">
    <name type="scientific">Caldithrix abyssi DSM 13497</name>
    <dbReference type="NCBI Taxonomy" id="880073"/>
    <lineage>
        <taxon>Bacteria</taxon>
        <taxon>Pseudomonadati</taxon>
        <taxon>Calditrichota</taxon>
        <taxon>Calditrichia</taxon>
        <taxon>Calditrichales</taxon>
        <taxon>Calditrichaceae</taxon>
        <taxon>Caldithrix</taxon>
    </lineage>
</organism>
<dbReference type="RefSeq" id="WP_006928533.1">
    <property type="nucleotide sequence ID" value="NZ_CM001402.1"/>
</dbReference>
<dbReference type="STRING" id="880073.Cabys_533"/>
<evidence type="ECO:0000259" key="1">
    <source>
        <dbReference type="PROSITE" id="PS50943"/>
    </source>
</evidence>
<dbReference type="GO" id="GO:0003677">
    <property type="term" value="F:DNA binding"/>
    <property type="evidence" value="ECO:0007669"/>
    <property type="project" value="InterPro"/>
</dbReference>
<dbReference type="AlphaFoldDB" id="H1XSX8"/>
<dbReference type="InParanoid" id="H1XSX8"/>
<dbReference type="OrthoDB" id="5190137at2"/>
<dbReference type="SMART" id="SM00530">
    <property type="entry name" value="HTH_XRE"/>
    <property type="match status" value="1"/>
</dbReference>
<dbReference type="InterPro" id="IPR001387">
    <property type="entry name" value="Cro/C1-type_HTH"/>
</dbReference>
<reference evidence="2 5" key="2">
    <citation type="submission" date="2016-11" db="EMBL/GenBank/DDBJ databases">
        <title>Genomic analysis of Caldithrix abyssi and proposal of a novel bacterial phylum Caldithrichaeota.</title>
        <authorList>
            <person name="Kublanov I."/>
            <person name="Sigalova O."/>
            <person name="Gavrilov S."/>
            <person name="Lebedinsky A."/>
            <person name="Ivanova N."/>
            <person name="Daum C."/>
            <person name="Reddy T."/>
            <person name="Klenk H.P."/>
            <person name="Goker M."/>
            <person name="Reva O."/>
            <person name="Miroshnichenko M."/>
            <person name="Kyprides N."/>
            <person name="Woyke T."/>
            <person name="Gelfand M."/>
        </authorList>
    </citation>
    <scope>NUCLEOTIDE SEQUENCE [LARGE SCALE GENOMIC DNA]</scope>
    <source>
        <strain evidence="2 5">LF13</strain>
    </source>
</reference>
<dbReference type="Proteomes" id="UP000183868">
    <property type="component" value="Chromosome"/>
</dbReference>
<dbReference type="CDD" id="cd00093">
    <property type="entry name" value="HTH_XRE"/>
    <property type="match status" value="1"/>
</dbReference>
<dbReference type="PaxDb" id="880073-Calab_1791"/>
<reference evidence="3 4" key="1">
    <citation type="submission" date="2011-09" db="EMBL/GenBank/DDBJ databases">
        <title>The permanent draft genome of Caldithrix abyssi DSM 13497.</title>
        <authorList>
            <consortium name="US DOE Joint Genome Institute (JGI-PGF)"/>
            <person name="Lucas S."/>
            <person name="Han J."/>
            <person name="Lapidus A."/>
            <person name="Bruce D."/>
            <person name="Goodwin L."/>
            <person name="Pitluck S."/>
            <person name="Peters L."/>
            <person name="Kyrpides N."/>
            <person name="Mavromatis K."/>
            <person name="Ivanova N."/>
            <person name="Mikhailova N."/>
            <person name="Chertkov O."/>
            <person name="Detter J.C."/>
            <person name="Tapia R."/>
            <person name="Han C."/>
            <person name="Land M."/>
            <person name="Hauser L."/>
            <person name="Markowitz V."/>
            <person name="Cheng J.-F."/>
            <person name="Hugenholtz P."/>
            <person name="Woyke T."/>
            <person name="Wu D."/>
            <person name="Spring S."/>
            <person name="Brambilla E."/>
            <person name="Klenk H.-P."/>
            <person name="Eisen J.A."/>
        </authorList>
    </citation>
    <scope>NUCLEOTIDE SEQUENCE [LARGE SCALE GENOMIC DNA]</scope>
    <source>
        <strain evidence="3 4">DSM 13497</strain>
    </source>
</reference>
<dbReference type="Proteomes" id="UP000004671">
    <property type="component" value="Chromosome"/>
</dbReference>